<dbReference type="AlphaFoldDB" id="A0A3D8J3T6"/>
<gene>
    <name evidence="1" type="ORF">CQA58_02930</name>
</gene>
<comment type="caution">
    <text evidence="1">The sequence shown here is derived from an EMBL/GenBank/DDBJ whole genome shotgun (WGS) entry which is preliminary data.</text>
</comment>
<name>A0A3D8J3T6_9HELI</name>
<evidence type="ECO:0000313" key="2">
    <source>
        <dbReference type="Proteomes" id="UP000257045"/>
    </source>
</evidence>
<keyword evidence="2" id="KW-1185">Reference proteome</keyword>
<sequence>MRILGIVLSLLLVGCGYRPLAHYARGIFGKSVYVEVSVNPEFPKAGVAAKDILNKAFLSRFHLDVEPKESAESRIILKLSSISFSSLAQDNEGFTSHYRASVDVNFSYTSIYGESYDITTNGTGDYASTGNMTSIAIEKAQLDAITTAIEQAINSFVSKTFYQGITHLKQKEIK</sequence>
<evidence type="ECO:0000313" key="1">
    <source>
        <dbReference type="EMBL" id="RDU71514.1"/>
    </source>
</evidence>
<proteinExistence type="predicted"/>
<dbReference type="PROSITE" id="PS51257">
    <property type="entry name" value="PROKAR_LIPOPROTEIN"/>
    <property type="match status" value="1"/>
</dbReference>
<evidence type="ECO:0008006" key="3">
    <source>
        <dbReference type="Google" id="ProtNLM"/>
    </source>
</evidence>
<dbReference type="RefSeq" id="WP_115569225.1">
    <property type="nucleotide sequence ID" value="NZ_NXLV01000003.1"/>
</dbReference>
<dbReference type="EMBL" id="NXLV01000003">
    <property type="protein sequence ID" value="RDU71514.1"/>
    <property type="molecule type" value="Genomic_DNA"/>
</dbReference>
<reference evidence="1 2" key="1">
    <citation type="submission" date="2018-04" db="EMBL/GenBank/DDBJ databases">
        <title>Novel Campyloabacter and Helicobacter Species and Strains.</title>
        <authorList>
            <person name="Mannion A.J."/>
            <person name="Shen Z."/>
            <person name="Fox J.G."/>
        </authorList>
    </citation>
    <scope>NUCLEOTIDE SEQUENCE [LARGE SCALE GENOMIC DNA]</scope>
    <source>
        <strain evidence="1 2">MIT 04-9366</strain>
    </source>
</reference>
<protein>
    <recommendedName>
        <fullName evidence="3">Lipoprotein</fullName>
    </recommendedName>
</protein>
<dbReference type="Proteomes" id="UP000257045">
    <property type="component" value="Unassembled WGS sequence"/>
</dbReference>
<organism evidence="1 2">
    <name type="scientific">Helicobacter brantae</name>
    <dbReference type="NCBI Taxonomy" id="375927"/>
    <lineage>
        <taxon>Bacteria</taxon>
        <taxon>Pseudomonadati</taxon>
        <taxon>Campylobacterota</taxon>
        <taxon>Epsilonproteobacteria</taxon>
        <taxon>Campylobacterales</taxon>
        <taxon>Helicobacteraceae</taxon>
        <taxon>Helicobacter</taxon>
    </lineage>
</organism>
<dbReference type="GO" id="GO:0043165">
    <property type="term" value="P:Gram-negative-bacterium-type cell outer membrane assembly"/>
    <property type="evidence" value="ECO:0007669"/>
    <property type="project" value="InterPro"/>
</dbReference>
<dbReference type="OrthoDB" id="5347351at2"/>
<dbReference type="GO" id="GO:0019867">
    <property type="term" value="C:outer membrane"/>
    <property type="evidence" value="ECO:0007669"/>
    <property type="project" value="InterPro"/>
</dbReference>
<dbReference type="InterPro" id="IPR007485">
    <property type="entry name" value="LPS_assembly_LptE"/>
</dbReference>
<accession>A0A3D8J3T6</accession>
<dbReference type="Pfam" id="PF04390">
    <property type="entry name" value="LptE"/>
    <property type="match status" value="1"/>
</dbReference>